<evidence type="ECO:0000256" key="4">
    <source>
        <dbReference type="ARBA" id="ARBA00022741"/>
    </source>
</evidence>
<reference evidence="7 8" key="1">
    <citation type="submission" date="2020-09" db="EMBL/GenBank/DDBJ databases">
        <title>De no assembly of potato wild relative species, Solanum commersonii.</title>
        <authorList>
            <person name="Cho K."/>
        </authorList>
    </citation>
    <scope>NUCLEOTIDE SEQUENCE [LARGE SCALE GENOMIC DNA]</scope>
    <source>
        <strain evidence="7">LZ3.2</strain>
        <tissue evidence="7">Leaf</tissue>
    </source>
</reference>
<evidence type="ECO:0000256" key="6">
    <source>
        <dbReference type="SAM" id="Phobius"/>
    </source>
</evidence>
<dbReference type="GO" id="GO:0052381">
    <property type="term" value="F:tRNA dimethylallyltransferase activity"/>
    <property type="evidence" value="ECO:0007669"/>
    <property type="project" value="TreeGrafter"/>
</dbReference>
<feature type="transmembrane region" description="Helical" evidence="6">
    <location>
        <begin position="36"/>
        <end position="57"/>
    </location>
</feature>
<dbReference type="InterPro" id="IPR027417">
    <property type="entry name" value="P-loop_NTPase"/>
</dbReference>
<dbReference type="GO" id="GO:0005524">
    <property type="term" value="F:ATP binding"/>
    <property type="evidence" value="ECO:0007669"/>
    <property type="project" value="UniProtKB-KW"/>
</dbReference>
<evidence type="ECO:0000313" key="8">
    <source>
        <dbReference type="Proteomes" id="UP000824120"/>
    </source>
</evidence>
<keyword evidence="4" id="KW-0547">Nucleotide-binding</keyword>
<dbReference type="AlphaFoldDB" id="A0A9J5ZAQ8"/>
<dbReference type="InterPro" id="IPR039657">
    <property type="entry name" value="Dimethylallyltransferase"/>
</dbReference>
<evidence type="ECO:0000256" key="1">
    <source>
        <dbReference type="ARBA" id="ARBA00005842"/>
    </source>
</evidence>
<gene>
    <name evidence="7" type="ORF">H5410_021348</name>
</gene>
<keyword evidence="6" id="KW-0472">Membrane</keyword>
<keyword evidence="2" id="KW-0808">Transferase</keyword>
<keyword evidence="6" id="KW-1133">Transmembrane helix</keyword>
<organism evidence="7 8">
    <name type="scientific">Solanum commersonii</name>
    <name type="common">Commerson's wild potato</name>
    <name type="synonym">Commerson's nightshade</name>
    <dbReference type="NCBI Taxonomy" id="4109"/>
    <lineage>
        <taxon>Eukaryota</taxon>
        <taxon>Viridiplantae</taxon>
        <taxon>Streptophyta</taxon>
        <taxon>Embryophyta</taxon>
        <taxon>Tracheophyta</taxon>
        <taxon>Spermatophyta</taxon>
        <taxon>Magnoliopsida</taxon>
        <taxon>eudicotyledons</taxon>
        <taxon>Gunneridae</taxon>
        <taxon>Pentapetalae</taxon>
        <taxon>asterids</taxon>
        <taxon>lamiids</taxon>
        <taxon>Solanales</taxon>
        <taxon>Solanaceae</taxon>
        <taxon>Solanoideae</taxon>
        <taxon>Solaneae</taxon>
        <taxon>Solanum</taxon>
    </lineage>
</organism>
<keyword evidence="6" id="KW-0812">Transmembrane</keyword>
<accession>A0A9J5ZAQ8</accession>
<proteinExistence type="inferred from homology"/>
<keyword evidence="8" id="KW-1185">Reference proteome</keyword>
<name>A0A9J5ZAQ8_SOLCO</name>
<dbReference type="Proteomes" id="UP000824120">
    <property type="component" value="Chromosome 4"/>
</dbReference>
<dbReference type="GO" id="GO:0005739">
    <property type="term" value="C:mitochondrion"/>
    <property type="evidence" value="ECO:0007669"/>
    <property type="project" value="TreeGrafter"/>
</dbReference>
<dbReference type="PANTHER" id="PTHR11088">
    <property type="entry name" value="TRNA DIMETHYLALLYLTRANSFERASE"/>
    <property type="match status" value="1"/>
</dbReference>
<dbReference type="Gene3D" id="3.40.50.300">
    <property type="entry name" value="P-loop containing nucleotide triphosphate hydrolases"/>
    <property type="match status" value="1"/>
</dbReference>
<keyword evidence="5" id="KW-0067">ATP-binding</keyword>
<evidence type="ECO:0000256" key="2">
    <source>
        <dbReference type="ARBA" id="ARBA00022679"/>
    </source>
</evidence>
<protein>
    <submittedName>
        <fullName evidence="7">Uncharacterized protein</fullName>
    </submittedName>
</protein>
<dbReference type="GO" id="GO:0009691">
    <property type="term" value="P:cytokinin biosynthetic process"/>
    <property type="evidence" value="ECO:0007669"/>
    <property type="project" value="UniProtKB-KW"/>
</dbReference>
<keyword evidence="3" id="KW-0203">Cytokinin biosynthesis</keyword>
<dbReference type="PANTHER" id="PTHR11088:SF59">
    <property type="entry name" value="ADENYLATE ISOPENTENYLTRANSFERASE"/>
    <property type="match status" value="1"/>
</dbReference>
<comment type="caution">
    <text evidence="7">The sequence shown here is derived from an EMBL/GenBank/DDBJ whole genome shotgun (WGS) entry which is preliminary data.</text>
</comment>
<sequence length="96" mass="11159">MWSVHHIIATDIFKEDRNEVVDKAWRNTLLQPCLDIIYYLYLYIVFILSLAKMNTFINNNNKFNKKKVVFIMGAIGMGESRLSVELATNFSGKIIN</sequence>
<dbReference type="EMBL" id="JACXVP010000004">
    <property type="protein sequence ID" value="KAG5610067.1"/>
    <property type="molecule type" value="Genomic_DNA"/>
</dbReference>
<comment type="similarity">
    <text evidence="1">Belongs to the IPP transferase family.</text>
</comment>
<evidence type="ECO:0000313" key="7">
    <source>
        <dbReference type="EMBL" id="KAG5610067.1"/>
    </source>
</evidence>
<evidence type="ECO:0000256" key="5">
    <source>
        <dbReference type="ARBA" id="ARBA00022840"/>
    </source>
</evidence>
<evidence type="ECO:0000256" key="3">
    <source>
        <dbReference type="ARBA" id="ARBA00022712"/>
    </source>
</evidence>
<dbReference type="GO" id="GO:0006400">
    <property type="term" value="P:tRNA modification"/>
    <property type="evidence" value="ECO:0007669"/>
    <property type="project" value="TreeGrafter"/>
</dbReference>